<feature type="domain" description="GS catalytic" evidence="10">
    <location>
        <begin position="115"/>
        <end position="449"/>
    </location>
</feature>
<keyword evidence="4" id="KW-0547">Nucleotide-binding</keyword>
<dbReference type="PANTHER" id="PTHR43785">
    <property type="entry name" value="GAMMA-GLUTAMYLPUTRESCINE SYNTHETASE"/>
    <property type="match status" value="1"/>
</dbReference>
<gene>
    <name evidence="11" type="ORF">Thpro_023093</name>
</gene>
<evidence type="ECO:0000256" key="1">
    <source>
        <dbReference type="ARBA" id="ARBA00001946"/>
    </source>
</evidence>
<evidence type="ECO:0000256" key="3">
    <source>
        <dbReference type="ARBA" id="ARBA00022598"/>
    </source>
</evidence>
<dbReference type="SUPFAM" id="SSF55931">
    <property type="entry name" value="Glutamine synthetase/guanido kinase"/>
    <property type="match status" value="1"/>
</dbReference>
<evidence type="ECO:0000313" key="11">
    <source>
        <dbReference type="EMBL" id="OBS08843.1"/>
    </source>
</evidence>
<dbReference type="GO" id="GO:0004356">
    <property type="term" value="F:glutamine synthetase activity"/>
    <property type="evidence" value="ECO:0007669"/>
    <property type="project" value="InterPro"/>
</dbReference>
<evidence type="ECO:0000256" key="8">
    <source>
        <dbReference type="RuleBase" id="RU000384"/>
    </source>
</evidence>
<evidence type="ECO:0000256" key="2">
    <source>
        <dbReference type="ARBA" id="ARBA00009897"/>
    </source>
</evidence>
<proteinExistence type="inferred from homology"/>
<evidence type="ECO:0000259" key="10">
    <source>
        <dbReference type="PROSITE" id="PS51987"/>
    </source>
</evidence>
<dbReference type="GO" id="GO:0006598">
    <property type="term" value="P:polyamine catabolic process"/>
    <property type="evidence" value="ECO:0007669"/>
    <property type="project" value="TreeGrafter"/>
</dbReference>
<evidence type="ECO:0000256" key="4">
    <source>
        <dbReference type="ARBA" id="ARBA00022741"/>
    </source>
</evidence>
<organism evidence="11 12">
    <name type="scientific">Acidihalobacter prosperus</name>
    <dbReference type="NCBI Taxonomy" id="160660"/>
    <lineage>
        <taxon>Bacteria</taxon>
        <taxon>Pseudomonadati</taxon>
        <taxon>Pseudomonadota</taxon>
        <taxon>Gammaproteobacteria</taxon>
        <taxon>Chromatiales</taxon>
        <taxon>Ectothiorhodospiraceae</taxon>
        <taxon>Acidihalobacter</taxon>
    </lineage>
</organism>
<evidence type="ECO:0000313" key="12">
    <source>
        <dbReference type="Proteomes" id="UP000029273"/>
    </source>
</evidence>
<evidence type="ECO:0000259" key="9">
    <source>
        <dbReference type="PROSITE" id="PS51986"/>
    </source>
</evidence>
<dbReference type="InterPro" id="IPR008147">
    <property type="entry name" value="Gln_synt_N"/>
</dbReference>
<feature type="domain" description="GS beta-grasp" evidence="9">
    <location>
        <begin position="19"/>
        <end position="108"/>
    </location>
</feature>
<dbReference type="SUPFAM" id="SSF54368">
    <property type="entry name" value="Glutamine synthetase, N-terminal domain"/>
    <property type="match status" value="1"/>
</dbReference>
<dbReference type="InterPro" id="IPR036651">
    <property type="entry name" value="Gln_synt_N_sf"/>
</dbReference>
<dbReference type="SMART" id="SM01230">
    <property type="entry name" value="Gln-synt_C"/>
    <property type="match status" value="1"/>
</dbReference>
<dbReference type="PROSITE" id="PS51987">
    <property type="entry name" value="GS_CATALYTIC"/>
    <property type="match status" value="1"/>
</dbReference>
<evidence type="ECO:0000256" key="6">
    <source>
        <dbReference type="ARBA" id="ARBA00022842"/>
    </source>
</evidence>
<dbReference type="PROSITE" id="PS51986">
    <property type="entry name" value="GS_BETA_GRASP"/>
    <property type="match status" value="1"/>
</dbReference>
<name>A0A1A6C2Q9_9GAMM</name>
<dbReference type="PANTHER" id="PTHR43785:SF3">
    <property type="entry name" value="GS CATALYTIC DOMAIN-CONTAINING PROTEIN"/>
    <property type="match status" value="1"/>
</dbReference>
<keyword evidence="12" id="KW-1185">Reference proteome</keyword>
<dbReference type="InterPro" id="IPR008146">
    <property type="entry name" value="Gln_synth_cat_dom"/>
</dbReference>
<keyword evidence="5" id="KW-0067">ATP-binding</keyword>
<accession>A0A1A6C2Q9</accession>
<dbReference type="RefSeq" id="WP_201787011.1">
    <property type="nucleotide sequence ID" value="NZ_JQSG02000006.1"/>
</dbReference>
<dbReference type="GO" id="GO:0005524">
    <property type="term" value="F:ATP binding"/>
    <property type="evidence" value="ECO:0007669"/>
    <property type="project" value="UniProtKB-KW"/>
</dbReference>
<dbReference type="AlphaFoldDB" id="A0A1A6C2Q9"/>
<dbReference type="PROSITE" id="PS00181">
    <property type="entry name" value="GLNA_ATP"/>
    <property type="match status" value="1"/>
</dbReference>
<comment type="cofactor">
    <cofactor evidence="1">
        <name>Mg(2+)</name>
        <dbReference type="ChEBI" id="CHEBI:18420"/>
    </cofactor>
</comment>
<dbReference type="EMBL" id="JQSG02000006">
    <property type="protein sequence ID" value="OBS08843.1"/>
    <property type="molecule type" value="Genomic_DNA"/>
</dbReference>
<comment type="caution">
    <text evidence="11">The sequence shown here is derived from an EMBL/GenBank/DDBJ whole genome shotgun (WGS) entry which is preliminary data.</text>
</comment>
<comment type="similarity">
    <text evidence="2 7 8">Belongs to the glutamine synthetase family.</text>
</comment>
<dbReference type="InterPro" id="IPR027303">
    <property type="entry name" value="Gln_synth_gly_rich_site"/>
</dbReference>
<dbReference type="Proteomes" id="UP000029273">
    <property type="component" value="Unassembled WGS sequence"/>
</dbReference>
<keyword evidence="3" id="KW-0436">Ligase</keyword>
<sequence length="449" mass="51033">MNQQDMDYINGWFAERRITEVECLVPDMTGNARGKIIPASKFCKELGLRLPEQLFIQTVTGDWPDDENIVDPREIDMVLKPDTNTLRLVPWTADPTAQIIHDCFLRDGSPVDIAPREVLKRVLAQYEQRGWRPVVAPELEFFLVKRNTDPDYPLEPPIGRSGRPERARQSYGIDAVNEFDPLFEDIYDYCESQELDIDTLIHESGAAQMEINFLHGEALSLADQVFLFKRTVREAAMRHDMYATFMAKPLENEPGSAMHIHQSVVDAATGKNLFADENGAMSEYFRHFIGGLQRYLPAAMSFFAPNVNSYRRIARHESAPINADWGMDNRTVGLRVPFAPAHAMRVENRVAGADANPYLALAATLACGLLGCIERIEPRAEQKASAYELPFGLPRSLEESLRNLDECAPLQDLLGERFVRVYGAIKRKEYETFFRVISSWEREFLLLSV</sequence>
<protein>
    <submittedName>
        <fullName evidence="11">Glutamine synthetase</fullName>
    </submittedName>
</protein>
<keyword evidence="6" id="KW-0460">Magnesium</keyword>
<dbReference type="GO" id="GO:0006542">
    <property type="term" value="P:glutamine biosynthetic process"/>
    <property type="evidence" value="ECO:0007669"/>
    <property type="project" value="InterPro"/>
</dbReference>
<reference evidence="11 12" key="1">
    <citation type="journal article" date="2014" name="Genome Announc.">
        <title>Draft Genome Sequence of the Iron-Oxidizing, Acidophilic, and Halotolerant 'Thiobacillus prosperus' Type Strain DSM 5130.</title>
        <authorList>
            <person name="Ossandon F.J."/>
            <person name="Cardenas J.P."/>
            <person name="Corbett M."/>
            <person name="Quatrini R."/>
            <person name="Holmes D.S."/>
            <person name="Watkin E."/>
        </authorList>
    </citation>
    <scope>NUCLEOTIDE SEQUENCE [LARGE SCALE GENOMIC DNA]</scope>
    <source>
        <strain evidence="11 12">DSM 5130</strain>
    </source>
</reference>
<dbReference type="FunFam" id="3.30.590.10:FF:000005">
    <property type="entry name" value="Probable glutamine synthetase"/>
    <property type="match status" value="1"/>
</dbReference>
<dbReference type="InterPro" id="IPR014746">
    <property type="entry name" value="Gln_synth/guanido_kin_cat_dom"/>
</dbReference>
<dbReference type="Gene3D" id="3.10.20.70">
    <property type="entry name" value="Glutamine synthetase, N-terminal domain"/>
    <property type="match status" value="1"/>
</dbReference>
<evidence type="ECO:0000256" key="5">
    <source>
        <dbReference type="ARBA" id="ARBA00022840"/>
    </source>
</evidence>
<evidence type="ECO:0000256" key="7">
    <source>
        <dbReference type="PROSITE-ProRule" id="PRU01330"/>
    </source>
</evidence>
<dbReference type="Gene3D" id="3.30.590.10">
    <property type="entry name" value="Glutamine synthetase/guanido kinase, catalytic domain"/>
    <property type="match status" value="1"/>
</dbReference>
<dbReference type="STRING" id="160660.BJI67_10455"/>
<dbReference type="Pfam" id="PF00120">
    <property type="entry name" value="Gln-synt_C"/>
    <property type="match status" value="1"/>
</dbReference>